<keyword evidence="5" id="KW-0378">Hydrolase</keyword>
<dbReference type="InterPro" id="IPR045028">
    <property type="entry name" value="DinG/Rad3-like"/>
</dbReference>
<evidence type="ECO:0000313" key="16">
    <source>
        <dbReference type="Proteomes" id="UP001057134"/>
    </source>
</evidence>
<dbReference type="InterPro" id="IPR010614">
    <property type="entry name" value="RAD3-like_helicase_DEAD"/>
</dbReference>
<dbReference type="InterPro" id="IPR011545">
    <property type="entry name" value="DEAD/DEAH_box_helicase_dom"/>
</dbReference>
<dbReference type="Pfam" id="PF06733">
    <property type="entry name" value="DEAD_2"/>
    <property type="match status" value="1"/>
</dbReference>
<dbReference type="RefSeq" id="WP_249866134.1">
    <property type="nucleotide sequence ID" value="NZ_CP027059.1"/>
</dbReference>
<dbReference type="InterPro" id="IPR027417">
    <property type="entry name" value="P-loop_NTPase"/>
</dbReference>
<evidence type="ECO:0000256" key="8">
    <source>
        <dbReference type="ARBA" id="ARBA00023004"/>
    </source>
</evidence>
<keyword evidence="10" id="KW-0238">DNA-binding</keyword>
<keyword evidence="12" id="KW-0413">Isomerase</keyword>
<protein>
    <submittedName>
        <fullName evidence="15">Bifunctional ATP-dependent DNA helicase/DNA polymerase III subunit epsilon</fullName>
    </submittedName>
</protein>
<keyword evidence="11" id="KW-0234">DNA repair</keyword>
<evidence type="ECO:0000256" key="3">
    <source>
        <dbReference type="ARBA" id="ARBA00022741"/>
    </source>
</evidence>
<keyword evidence="2" id="KW-0479">Metal-binding</keyword>
<gene>
    <name evidence="15" type="ORF">SK3146_00112</name>
</gene>
<sequence>MTYIVKVSVRSLVEYAHRAGSIDAEFRTNVSLQEGTKAHQQIQKSYAEHDLKEVHLAGILRCGELELHMEGRCDGILQDSDGVTIDEIKSTAGSLERIDENTSPVHWSQAYCYAYLYVKREGLQRLSVRLTYVQVDTGQQKRFLKTVSAAELESIMQSLAAKYAPYAKLQLEHEERRNRSIRELSFPFDEYRQGQRKLAGAVYQAIIERQKLFVKAPTGTGKTISTLFPAVKAIGEGKLLRVFYLTAKTIARTAAEQAVGFMQSRGLHLRCATLTAKEKICFKEETRCRKEYCEYANGYYDRINAAVLDLLNNETMLTRGTFETYARKHTVCPFEFSLDVSYIADAIVCDYNYVFDPRTSLKRLYEEQKKQTVLLVDEAHNLVDRGREMFSAELGKASFLQLKKEYKGRSRSVADAAKAVNDYFIGWRKAHAERKTFVQPALPEQLLPLVEAFAAAAEEELASAESAIPAGPSSGGEAQRVLLETYFAAQSFIRIAGYYNDAYVTYGETTGSDVRIKLFCLDPSALLNQISKGYGSQVFFSATLSPLSYYRDMLGGTTEDYALTLPSPFRKEQLDVLLLPLSTRYRDRELTKGRIADGIHRLLREKEGNYLLFFPSYEYMNEVYERFMERSPCAEVLVQQPVMAEEEREAFLEAFQPRRDRRCVGFAVMGGIFSEGIDLTGERLTGTVVVGVGLPQVGLERDIIKDYFDAKGRNGFDYAYVYPGINKVLQAGGRLIRTEADRGTLLLVDDRFAQAKYGQLLPEEWKPLRLMELTGEQRETAR</sequence>
<dbReference type="Pfam" id="PF00270">
    <property type="entry name" value="DEAD"/>
    <property type="match status" value="1"/>
</dbReference>
<name>A0ABY4RDX0_9BACL</name>
<keyword evidence="16" id="KW-1185">Reference proteome</keyword>
<dbReference type="Gene3D" id="3.90.320.10">
    <property type="match status" value="1"/>
</dbReference>
<proteinExistence type="inferred from homology"/>
<keyword evidence="9" id="KW-0411">Iron-sulfur</keyword>
<dbReference type="SUPFAM" id="SSF52540">
    <property type="entry name" value="P-loop containing nucleoside triphosphate hydrolases"/>
    <property type="match status" value="2"/>
</dbReference>
<evidence type="ECO:0000256" key="2">
    <source>
        <dbReference type="ARBA" id="ARBA00022723"/>
    </source>
</evidence>
<keyword evidence="4" id="KW-0227">DNA damage</keyword>
<dbReference type="PANTHER" id="PTHR11472">
    <property type="entry name" value="DNA REPAIR DEAD HELICASE RAD3/XP-D SUBFAMILY MEMBER"/>
    <property type="match status" value="1"/>
</dbReference>
<feature type="domain" description="Helicase ATP-binding" evidence="14">
    <location>
        <begin position="181"/>
        <end position="449"/>
    </location>
</feature>
<accession>A0ABY4RDX0</accession>
<dbReference type="PROSITE" id="PS51193">
    <property type="entry name" value="HELICASE_ATP_BIND_2"/>
    <property type="match status" value="1"/>
</dbReference>
<evidence type="ECO:0000256" key="4">
    <source>
        <dbReference type="ARBA" id="ARBA00022763"/>
    </source>
</evidence>
<dbReference type="PANTHER" id="PTHR11472:SF34">
    <property type="entry name" value="REGULATOR OF TELOMERE ELONGATION HELICASE 1"/>
    <property type="match status" value="1"/>
</dbReference>
<reference evidence="15" key="1">
    <citation type="submission" date="2018-02" db="EMBL/GenBank/DDBJ databases">
        <authorList>
            <person name="Kim S.-K."/>
            <person name="Jung H.-I."/>
            <person name="Lee S.-W."/>
        </authorList>
    </citation>
    <scope>NUCLEOTIDE SEQUENCE</scope>
    <source>
        <strain evidence="15">SK3146</strain>
    </source>
</reference>
<keyword evidence="1" id="KW-0004">4Fe-4S</keyword>
<organism evidence="15 16">
    <name type="scientific">Paenibacillus konkukensis</name>
    <dbReference type="NCBI Taxonomy" id="2020716"/>
    <lineage>
        <taxon>Bacteria</taxon>
        <taxon>Bacillati</taxon>
        <taxon>Bacillota</taxon>
        <taxon>Bacilli</taxon>
        <taxon>Bacillales</taxon>
        <taxon>Paenibacillaceae</taxon>
        <taxon>Paenibacillus</taxon>
    </lineage>
</organism>
<dbReference type="Gene3D" id="3.40.50.300">
    <property type="entry name" value="P-loop containing nucleotide triphosphate hydrolases"/>
    <property type="match status" value="2"/>
</dbReference>
<dbReference type="GO" id="GO:0004386">
    <property type="term" value="F:helicase activity"/>
    <property type="evidence" value="ECO:0007669"/>
    <property type="project" value="UniProtKB-KW"/>
</dbReference>
<dbReference type="Gene3D" id="1.10.30.20">
    <property type="entry name" value="Bacterial XPD DNA helicase, FeS cluster domain"/>
    <property type="match status" value="1"/>
</dbReference>
<dbReference type="SMART" id="SM00491">
    <property type="entry name" value="HELICc2"/>
    <property type="match status" value="1"/>
</dbReference>
<keyword evidence="7" id="KW-0067">ATP-binding</keyword>
<dbReference type="InterPro" id="IPR014013">
    <property type="entry name" value="Helic_SF1/SF2_ATP-bd_DinG/Rad3"/>
</dbReference>
<evidence type="ECO:0000256" key="5">
    <source>
        <dbReference type="ARBA" id="ARBA00022801"/>
    </source>
</evidence>
<dbReference type="InterPro" id="IPR011604">
    <property type="entry name" value="PDDEXK-like_dom_sf"/>
</dbReference>
<dbReference type="SMART" id="SM00488">
    <property type="entry name" value="DEXDc2"/>
    <property type="match status" value="1"/>
</dbReference>
<evidence type="ECO:0000256" key="6">
    <source>
        <dbReference type="ARBA" id="ARBA00022806"/>
    </source>
</evidence>
<keyword evidence="8" id="KW-0408">Iron</keyword>
<dbReference type="Pfam" id="PF13307">
    <property type="entry name" value="Helicase_C_2"/>
    <property type="match status" value="1"/>
</dbReference>
<dbReference type="Proteomes" id="UP001057134">
    <property type="component" value="Chromosome"/>
</dbReference>
<dbReference type="EMBL" id="CP027059">
    <property type="protein sequence ID" value="UQZ80956.1"/>
    <property type="molecule type" value="Genomic_DNA"/>
</dbReference>
<keyword evidence="6 15" id="KW-0347">Helicase</keyword>
<evidence type="ECO:0000256" key="9">
    <source>
        <dbReference type="ARBA" id="ARBA00023014"/>
    </source>
</evidence>
<evidence type="ECO:0000256" key="7">
    <source>
        <dbReference type="ARBA" id="ARBA00022840"/>
    </source>
</evidence>
<comment type="similarity">
    <text evidence="13">Belongs to the helicase family. DinG subfamily.</text>
</comment>
<evidence type="ECO:0000256" key="11">
    <source>
        <dbReference type="ARBA" id="ARBA00023204"/>
    </source>
</evidence>
<dbReference type="InterPro" id="IPR006555">
    <property type="entry name" value="ATP-dep_Helicase_C"/>
</dbReference>
<evidence type="ECO:0000256" key="1">
    <source>
        <dbReference type="ARBA" id="ARBA00022485"/>
    </source>
</evidence>
<dbReference type="InterPro" id="IPR006554">
    <property type="entry name" value="Helicase-like_DEXD_c2"/>
</dbReference>
<evidence type="ECO:0000256" key="10">
    <source>
        <dbReference type="ARBA" id="ARBA00023125"/>
    </source>
</evidence>
<evidence type="ECO:0000256" key="12">
    <source>
        <dbReference type="ARBA" id="ARBA00023235"/>
    </source>
</evidence>
<evidence type="ECO:0000259" key="14">
    <source>
        <dbReference type="PROSITE" id="PS51193"/>
    </source>
</evidence>
<dbReference type="InterPro" id="IPR042493">
    <property type="entry name" value="XPD_DNA_FeS"/>
</dbReference>
<keyword evidence="3" id="KW-0547">Nucleotide-binding</keyword>
<dbReference type="Gene3D" id="1.10.275.40">
    <property type="match status" value="1"/>
</dbReference>
<evidence type="ECO:0000313" key="15">
    <source>
        <dbReference type="EMBL" id="UQZ80956.1"/>
    </source>
</evidence>
<reference evidence="15" key="2">
    <citation type="journal article" date="2021" name="J Anim Sci Technol">
        <title>Complete genome sequence of Paenibacillus konkukensis sp. nov. SK3146 as a potential probiotic strain.</title>
        <authorList>
            <person name="Jung H.I."/>
            <person name="Park S."/>
            <person name="Niu K.M."/>
            <person name="Lee S.W."/>
            <person name="Kothari D."/>
            <person name="Yi K.J."/>
            <person name="Kim S.K."/>
        </authorList>
    </citation>
    <scope>NUCLEOTIDE SEQUENCE</scope>
    <source>
        <strain evidence="15">SK3146</strain>
    </source>
</reference>
<evidence type="ECO:0000256" key="13">
    <source>
        <dbReference type="ARBA" id="ARBA00038058"/>
    </source>
</evidence>